<name>A0A509EKI0_9HYPH</name>
<feature type="domain" description="AB hydrolase-1" evidence="3">
    <location>
        <begin position="36"/>
        <end position="288"/>
    </location>
</feature>
<dbReference type="PRINTS" id="PR00412">
    <property type="entry name" value="EPOXHYDRLASE"/>
</dbReference>
<protein>
    <submittedName>
        <fullName evidence="4">Epoxide hydrolase A</fullName>
        <ecNumber evidence="4">3.3.2.10</ecNumber>
    </submittedName>
</protein>
<dbReference type="InterPro" id="IPR000073">
    <property type="entry name" value="AB_hydrolase_1"/>
</dbReference>
<accession>A0A509EKI0</accession>
<keyword evidence="5" id="KW-1185">Reference proteome</keyword>
<dbReference type="InterPro" id="IPR029058">
    <property type="entry name" value="AB_hydrolase_fold"/>
</dbReference>
<evidence type="ECO:0000313" key="4">
    <source>
        <dbReference type="EMBL" id="VUD74124.1"/>
    </source>
</evidence>
<organism evidence="4 5">
    <name type="scientific">Methylobacterium symbioticum</name>
    <dbReference type="NCBI Taxonomy" id="2584084"/>
    <lineage>
        <taxon>Bacteria</taxon>
        <taxon>Pseudomonadati</taxon>
        <taxon>Pseudomonadota</taxon>
        <taxon>Alphaproteobacteria</taxon>
        <taxon>Hyphomicrobiales</taxon>
        <taxon>Methylobacteriaceae</taxon>
        <taxon>Methylobacterium</taxon>
    </lineage>
</organism>
<keyword evidence="1 4" id="KW-0378">Hydrolase</keyword>
<evidence type="ECO:0000313" key="5">
    <source>
        <dbReference type="Proteomes" id="UP000410984"/>
    </source>
</evidence>
<dbReference type="Proteomes" id="UP000410984">
    <property type="component" value="Unassembled WGS sequence"/>
</dbReference>
<evidence type="ECO:0000256" key="2">
    <source>
        <dbReference type="SAM" id="MobiDB-lite"/>
    </source>
</evidence>
<dbReference type="PANTHER" id="PTHR43329">
    <property type="entry name" value="EPOXIDE HYDROLASE"/>
    <property type="match status" value="1"/>
</dbReference>
<evidence type="ECO:0000256" key="1">
    <source>
        <dbReference type="ARBA" id="ARBA00022801"/>
    </source>
</evidence>
<proteinExistence type="predicted"/>
<dbReference type="SUPFAM" id="SSF53474">
    <property type="entry name" value="alpha/beta-Hydrolases"/>
    <property type="match status" value="1"/>
</dbReference>
<dbReference type="InterPro" id="IPR000639">
    <property type="entry name" value="Epox_hydrolase-like"/>
</dbReference>
<evidence type="ECO:0000259" key="3">
    <source>
        <dbReference type="Pfam" id="PF00561"/>
    </source>
</evidence>
<dbReference type="EMBL" id="CABFPH010000103">
    <property type="protein sequence ID" value="VUD74124.1"/>
    <property type="molecule type" value="Genomic_DNA"/>
</dbReference>
<gene>
    <name evidence="4" type="primary">ephA_2</name>
    <name evidence="4" type="ORF">MET9862_04749</name>
</gene>
<dbReference type="Pfam" id="PF00561">
    <property type="entry name" value="Abhydrolase_1"/>
    <property type="match status" value="1"/>
</dbReference>
<reference evidence="4 5" key="1">
    <citation type="submission" date="2019-06" db="EMBL/GenBank/DDBJ databases">
        <authorList>
            <person name="Rodrigo-Torres L."/>
            <person name="Arahal R. D."/>
            <person name="Lucena T."/>
        </authorList>
    </citation>
    <scope>NUCLEOTIDE SEQUENCE [LARGE SCALE GENOMIC DNA]</scope>
    <source>
        <strain evidence="4 5">SB0023/3</strain>
    </source>
</reference>
<feature type="region of interest" description="Disordered" evidence="2">
    <location>
        <begin position="324"/>
        <end position="352"/>
    </location>
</feature>
<sequence length="385" mass="40962">MPVPLHTRPMTTNLHRAPTPRLDIAYETGGPPDGFPVLLLHGWPDDVRTWDGIVPALHAAGFRTVTPYLRGFGPTRFRGEACPRSGQLAALGADLLDLADALGLGRFAVIGHDWGARAAYIAACTAPDRLAACIALSVGWGTNDPGQPLTLSQTQNYWYHWLMALPRGAALVRNDRHRLTRHIWTIWNPGWPVPEAVFTATAPAFDNPDWAEVTVHSYRVRWGHAEPDPHYAALEARLAADPVIRVPTLTLHGGSDPCNDPATSEDREALFAGGYRRVVLPGLGHFPQRQAPEAVLEEVLPFLTRIVSGDDAASGALSVGVDTGSAKQSASQHGPGADRCATGAGGTAPKGQASSPLLTFADLLGTKPPSLAILRALRPAAHGGS</sequence>
<dbReference type="Gene3D" id="3.40.50.1820">
    <property type="entry name" value="alpha/beta hydrolase"/>
    <property type="match status" value="1"/>
</dbReference>
<dbReference type="AlphaFoldDB" id="A0A509EKI0"/>
<dbReference type="GO" id="GO:0004301">
    <property type="term" value="F:epoxide hydrolase activity"/>
    <property type="evidence" value="ECO:0007669"/>
    <property type="project" value="UniProtKB-EC"/>
</dbReference>
<dbReference type="EC" id="3.3.2.10" evidence="4"/>